<dbReference type="InterPro" id="IPR014710">
    <property type="entry name" value="RmlC-like_jellyroll"/>
</dbReference>
<dbReference type="Gene3D" id="2.60.120.10">
    <property type="entry name" value="Jelly Rolls"/>
    <property type="match status" value="1"/>
</dbReference>
<dbReference type="EMBL" id="JAHMHS010000133">
    <property type="protein sequence ID" value="KAK1713818.1"/>
    <property type="molecule type" value="Genomic_DNA"/>
</dbReference>
<reference evidence="1" key="1">
    <citation type="submission" date="2021-12" db="EMBL/GenBank/DDBJ databases">
        <title>Comparative genomics, transcriptomics and evolutionary studies reveal genomic signatures of adaptation to plant cell wall in hemibiotrophic fungi.</title>
        <authorList>
            <consortium name="DOE Joint Genome Institute"/>
            <person name="Baroncelli R."/>
            <person name="Diaz J.F."/>
            <person name="Benocci T."/>
            <person name="Peng M."/>
            <person name="Battaglia E."/>
            <person name="Haridas S."/>
            <person name="Andreopoulos W."/>
            <person name="Labutti K."/>
            <person name="Pangilinan J."/>
            <person name="Floch G.L."/>
            <person name="Makela M.R."/>
            <person name="Henrissat B."/>
            <person name="Grigoriev I.V."/>
            <person name="Crouch J.A."/>
            <person name="De Vries R.P."/>
            <person name="Sukno S.A."/>
            <person name="Thon M.R."/>
        </authorList>
    </citation>
    <scope>NUCLEOTIDE SEQUENCE</scope>
    <source>
        <strain evidence="1">CBS 112980</strain>
    </source>
</reference>
<comment type="caution">
    <text evidence="1">The sequence shown here is derived from an EMBL/GenBank/DDBJ whole genome shotgun (WGS) entry which is preliminary data.</text>
</comment>
<name>A0AAD8UE42_GLOAC</name>
<accession>A0AAD8UE42</accession>
<sequence>MPICEIQIALELQHQLTLYSGLAKSPKHPVSEILIYHRIQISDSNNIMADSSPRRRIVISNLDLDSDNGNDKTEPGVEVVTATLVTEDMFDGLLQRTKIGTVSAVPASNEGCGLPVLPDVPGSGIVLPGGVNIYFLDLAPGYTTPMHRTPSVDYVAVNQGTPILITPKTAFSANDGKADYEETVESLLRPGDVAVQRGAMHAWANRTNEWVRMIGMVVDAKPSEVTIDGKKLELGERWLQ</sequence>
<dbReference type="CDD" id="cd02231">
    <property type="entry name" value="cupin_BLL6423-like"/>
    <property type="match status" value="1"/>
</dbReference>
<dbReference type="GeneID" id="85393176"/>
<dbReference type="SUPFAM" id="SSF51182">
    <property type="entry name" value="RmlC-like cupins"/>
    <property type="match status" value="1"/>
</dbReference>
<evidence type="ECO:0000313" key="1">
    <source>
        <dbReference type="EMBL" id="KAK1713818.1"/>
    </source>
</evidence>
<dbReference type="Proteomes" id="UP001244207">
    <property type="component" value="Unassembled WGS sequence"/>
</dbReference>
<dbReference type="RefSeq" id="XP_060359871.1">
    <property type="nucleotide sequence ID" value="XM_060509277.1"/>
</dbReference>
<proteinExistence type="predicted"/>
<keyword evidence="2" id="KW-1185">Reference proteome</keyword>
<protein>
    <submittedName>
        <fullName evidence="1">Uncharacterized protein</fullName>
    </submittedName>
</protein>
<dbReference type="InterPro" id="IPR011051">
    <property type="entry name" value="RmlC_Cupin_sf"/>
</dbReference>
<organism evidence="1 2">
    <name type="scientific">Glomerella acutata</name>
    <name type="common">Colletotrichum acutatum</name>
    <dbReference type="NCBI Taxonomy" id="27357"/>
    <lineage>
        <taxon>Eukaryota</taxon>
        <taxon>Fungi</taxon>
        <taxon>Dikarya</taxon>
        <taxon>Ascomycota</taxon>
        <taxon>Pezizomycotina</taxon>
        <taxon>Sordariomycetes</taxon>
        <taxon>Hypocreomycetidae</taxon>
        <taxon>Glomerellales</taxon>
        <taxon>Glomerellaceae</taxon>
        <taxon>Colletotrichum</taxon>
        <taxon>Colletotrichum acutatum species complex</taxon>
    </lineage>
</organism>
<evidence type="ECO:0000313" key="2">
    <source>
        <dbReference type="Proteomes" id="UP001244207"/>
    </source>
</evidence>
<dbReference type="PANTHER" id="PTHR36156:SF2">
    <property type="entry name" value="CUPIN TYPE-2 DOMAIN-CONTAINING PROTEIN"/>
    <property type="match status" value="1"/>
</dbReference>
<gene>
    <name evidence="1" type="ORF">BDZ83DRAFT_636900</name>
</gene>
<dbReference type="PANTHER" id="PTHR36156">
    <property type="entry name" value="SLR2101 PROTEIN"/>
    <property type="match status" value="1"/>
</dbReference>
<dbReference type="InterPro" id="IPR047142">
    <property type="entry name" value="OryJ/VirC-like"/>
</dbReference>
<dbReference type="AlphaFoldDB" id="A0AAD8UE42"/>